<dbReference type="PANTHER" id="PTHR18964:SF149">
    <property type="entry name" value="BIFUNCTIONAL UDP-N-ACETYLGLUCOSAMINE 2-EPIMERASE_N-ACETYLMANNOSAMINE KINASE"/>
    <property type="match status" value="1"/>
</dbReference>
<organism evidence="2 3">
    <name type="scientific">Aureimonas pseudogalii</name>
    <dbReference type="NCBI Taxonomy" id="1744844"/>
    <lineage>
        <taxon>Bacteria</taxon>
        <taxon>Pseudomonadati</taxon>
        <taxon>Pseudomonadota</taxon>
        <taxon>Alphaproteobacteria</taxon>
        <taxon>Hyphomicrobiales</taxon>
        <taxon>Aurantimonadaceae</taxon>
        <taxon>Aureimonas</taxon>
    </lineage>
</organism>
<dbReference type="PANTHER" id="PTHR18964">
    <property type="entry name" value="ROK (REPRESSOR, ORF, KINASE) FAMILY"/>
    <property type="match status" value="1"/>
</dbReference>
<dbReference type="InterPro" id="IPR000600">
    <property type="entry name" value="ROK"/>
</dbReference>
<dbReference type="Pfam" id="PF13412">
    <property type="entry name" value="HTH_24"/>
    <property type="match status" value="1"/>
</dbReference>
<dbReference type="EMBL" id="JACIEK010000016">
    <property type="protein sequence ID" value="MBB4000215.1"/>
    <property type="molecule type" value="Genomic_DNA"/>
</dbReference>
<dbReference type="AlphaFoldDB" id="A0A7W6MLV4"/>
<comment type="similarity">
    <text evidence="1">Belongs to the ROK (NagC/XylR) family.</text>
</comment>
<keyword evidence="2" id="KW-0418">Kinase</keyword>
<reference evidence="2 3" key="1">
    <citation type="submission" date="2020-08" db="EMBL/GenBank/DDBJ databases">
        <title>Genomic Encyclopedia of Type Strains, Phase IV (KMG-IV): sequencing the most valuable type-strain genomes for metagenomic binning, comparative biology and taxonomic classification.</title>
        <authorList>
            <person name="Goeker M."/>
        </authorList>
    </citation>
    <scope>NUCLEOTIDE SEQUENCE [LARGE SCALE GENOMIC DNA]</scope>
    <source>
        <strain evidence="2 3">DSM 102238</strain>
    </source>
</reference>
<sequence>MKTGDPELMRVINRFHILDVIRRYGPISRVEIAQRGELSSTTVSAITGALVEDGIIQPVPVGGIHEPARGRPRVMLELNAAAARVVGLRIGPHQIAVAVTDFRGDVLAHLDVPIRVRRQSVATVADLAEDVVRRAVVDAGLTLKEIDSVCATMPGIVEYGMGRVRVSPIFAERDVCFGEALVSRLAVPVVVESEANALALSEHWFGGSRDLGDLAVLSLEQAIGLGILHGGQLFRGAHGLSHDIGRMVVGTRPDGSLLRLIDVACEQAVLDGLGADPSIRDAAHAGLGLRHAVERLARADAGVLDLVEQAGRAVGIALANVVALFSPPRVLLAGSLLHLGAPFTAAVARSFAETVAEPLGEVTEILVDPPRDARRLGQGAAAIALCELYGSPWSTTGPARPA</sequence>
<dbReference type="Gene3D" id="1.10.10.10">
    <property type="entry name" value="Winged helix-like DNA-binding domain superfamily/Winged helix DNA-binding domain"/>
    <property type="match status" value="1"/>
</dbReference>
<evidence type="ECO:0000313" key="3">
    <source>
        <dbReference type="Proteomes" id="UP000542776"/>
    </source>
</evidence>
<evidence type="ECO:0000313" key="2">
    <source>
        <dbReference type="EMBL" id="MBB4000215.1"/>
    </source>
</evidence>
<dbReference type="InterPro" id="IPR036390">
    <property type="entry name" value="WH_DNA-bd_sf"/>
</dbReference>
<dbReference type="SUPFAM" id="SSF53067">
    <property type="entry name" value="Actin-like ATPase domain"/>
    <property type="match status" value="1"/>
</dbReference>
<dbReference type="Gene3D" id="3.30.420.40">
    <property type="match status" value="2"/>
</dbReference>
<name>A0A7W6MLV4_9HYPH</name>
<dbReference type="InterPro" id="IPR036388">
    <property type="entry name" value="WH-like_DNA-bd_sf"/>
</dbReference>
<accession>A0A7W6MLV4</accession>
<dbReference type="InterPro" id="IPR043129">
    <property type="entry name" value="ATPase_NBD"/>
</dbReference>
<dbReference type="RefSeq" id="WP_183201871.1">
    <property type="nucleotide sequence ID" value="NZ_JACIEK010000016.1"/>
</dbReference>
<gene>
    <name evidence="2" type="ORF">GGR04_004091</name>
</gene>
<dbReference type="Pfam" id="PF00480">
    <property type="entry name" value="ROK"/>
    <property type="match status" value="1"/>
</dbReference>
<dbReference type="GO" id="GO:0016301">
    <property type="term" value="F:kinase activity"/>
    <property type="evidence" value="ECO:0007669"/>
    <property type="project" value="UniProtKB-KW"/>
</dbReference>
<evidence type="ECO:0000256" key="1">
    <source>
        <dbReference type="ARBA" id="ARBA00006479"/>
    </source>
</evidence>
<keyword evidence="3" id="KW-1185">Reference proteome</keyword>
<dbReference type="Proteomes" id="UP000542776">
    <property type="component" value="Unassembled WGS sequence"/>
</dbReference>
<proteinExistence type="inferred from homology"/>
<comment type="caution">
    <text evidence="2">The sequence shown here is derived from an EMBL/GenBank/DDBJ whole genome shotgun (WGS) entry which is preliminary data.</text>
</comment>
<dbReference type="SUPFAM" id="SSF46785">
    <property type="entry name" value="Winged helix' DNA-binding domain"/>
    <property type="match status" value="1"/>
</dbReference>
<protein>
    <submittedName>
        <fullName evidence="2">Putative NBD/HSP70 family sugar kinase</fullName>
    </submittedName>
</protein>
<keyword evidence="2" id="KW-0808">Transferase</keyword>